<dbReference type="Proteomes" id="UP000475545">
    <property type="component" value="Unassembled WGS sequence"/>
</dbReference>
<dbReference type="Pfam" id="PF12697">
    <property type="entry name" value="Abhydrolase_6"/>
    <property type="match status" value="1"/>
</dbReference>
<dbReference type="PANTHER" id="PTHR43689:SF8">
    <property type="entry name" value="ALPHA_BETA-HYDROLASES SUPERFAMILY PROTEIN"/>
    <property type="match status" value="1"/>
</dbReference>
<keyword evidence="3" id="KW-1185">Reference proteome</keyword>
<dbReference type="SUPFAM" id="SSF53474">
    <property type="entry name" value="alpha/beta-Hydrolases"/>
    <property type="match status" value="1"/>
</dbReference>
<evidence type="ECO:0000259" key="1">
    <source>
        <dbReference type="Pfam" id="PF12697"/>
    </source>
</evidence>
<accession>A0A6L7GMF7</accession>
<comment type="caution">
    <text evidence="2">The sequence shown here is derived from an EMBL/GenBank/DDBJ whole genome shotgun (WGS) entry which is preliminary data.</text>
</comment>
<evidence type="ECO:0000313" key="2">
    <source>
        <dbReference type="EMBL" id="MXP19975.1"/>
    </source>
</evidence>
<dbReference type="RefSeq" id="WP_160900155.1">
    <property type="nucleotide sequence ID" value="NZ_CP102850.1"/>
</dbReference>
<evidence type="ECO:0000313" key="3">
    <source>
        <dbReference type="Proteomes" id="UP000475545"/>
    </source>
</evidence>
<dbReference type="EMBL" id="WMBR01000001">
    <property type="protein sequence ID" value="MXP19975.1"/>
    <property type="molecule type" value="Genomic_DNA"/>
</dbReference>
<gene>
    <name evidence="2" type="ORF">GIY30_01160</name>
</gene>
<protein>
    <submittedName>
        <fullName evidence="2">Alpha/beta fold hydrolase</fullName>
    </submittedName>
</protein>
<reference evidence="2 3" key="1">
    <citation type="submission" date="2019-11" db="EMBL/GenBank/DDBJ databases">
        <title>Gordonia sp. nov., a novel actinobacterium isolated from mangrove soil in Hainan.</title>
        <authorList>
            <person name="Huang X."/>
            <person name="Xie Y."/>
            <person name="Chu X."/>
            <person name="Xiao K."/>
        </authorList>
    </citation>
    <scope>NUCLEOTIDE SEQUENCE [LARGE SCALE GENOMIC DNA]</scope>
    <source>
        <strain evidence="2 3">HNM0687</strain>
    </source>
</reference>
<dbReference type="InterPro" id="IPR000073">
    <property type="entry name" value="AB_hydrolase_1"/>
</dbReference>
<dbReference type="AlphaFoldDB" id="A0A6L7GMF7"/>
<name>A0A6L7GMF7_9ACTN</name>
<dbReference type="Gene3D" id="3.40.50.1820">
    <property type="entry name" value="alpha/beta hydrolase"/>
    <property type="match status" value="1"/>
</dbReference>
<keyword evidence="2" id="KW-0378">Hydrolase</keyword>
<dbReference type="PANTHER" id="PTHR43689">
    <property type="entry name" value="HYDROLASE"/>
    <property type="match status" value="1"/>
</dbReference>
<dbReference type="GO" id="GO:0016787">
    <property type="term" value="F:hydrolase activity"/>
    <property type="evidence" value="ECO:0007669"/>
    <property type="project" value="UniProtKB-KW"/>
</dbReference>
<dbReference type="InterPro" id="IPR029058">
    <property type="entry name" value="AB_hydrolase_fold"/>
</dbReference>
<organism evidence="2 3">
    <name type="scientific">Gordonia mangrovi</name>
    <dbReference type="NCBI Taxonomy" id="2665643"/>
    <lineage>
        <taxon>Bacteria</taxon>
        <taxon>Bacillati</taxon>
        <taxon>Actinomycetota</taxon>
        <taxon>Actinomycetes</taxon>
        <taxon>Mycobacteriales</taxon>
        <taxon>Gordoniaceae</taxon>
        <taxon>Gordonia</taxon>
    </lineage>
</organism>
<sequence>MSSVTIGERVDGGVYIDVGGRRIWHFCGGDPSGPPVVLLHGAFGSASSWGTQFADFAHAGMSLFAPERSGHGHSPDHAGPFTLDDMVTETIAYLEGVVGTPAHLVGWSDGAVIALLIAQRRPDLVNRLVATSTYVNQAGQDAAEFLDLIRNRHPATVEFLRDGYVAVTPDGPEHFGVVYDKTLAMLEREPDLDLAVLAGVTAPTLVVAPDHGVARLDHVLEMVRALPNGRLAVLPGTHILPVEAPELFNPLVISYLAAEPPAHWVPYR</sequence>
<feature type="domain" description="AB hydrolase-1" evidence="1">
    <location>
        <begin position="36"/>
        <end position="249"/>
    </location>
</feature>
<proteinExistence type="predicted"/>